<dbReference type="EMBL" id="LJGZ01000103">
    <property type="protein sequence ID" value="OEV16294.1"/>
    <property type="molecule type" value="Genomic_DNA"/>
</dbReference>
<dbReference type="OrthoDB" id="4241897at2"/>
<proteinExistence type="predicted"/>
<evidence type="ECO:0000313" key="2">
    <source>
        <dbReference type="Proteomes" id="UP000175971"/>
    </source>
</evidence>
<organism evidence="1 2">
    <name type="scientific">Streptomyces nanshensis</name>
    <dbReference type="NCBI Taxonomy" id="518642"/>
    <lineage>
        <taxon>Bacteria</taxon>
        <taxon>Bacillati</taxon>
        <taxon>Actinomycetota</taxon>
        <taxon>Actinomycetes</taxon>
        <taxon>Kitasatosporales</taxon>
        <taxon>Streptomycetaceae</taxon>
        <taxon>Streptomyces</taxon>
    </lineage>
</organism>
<reference evidence="1 2" key="1">
    <citation type="journal article" date="2016" name="Front. Microbiol.">
        <title>Comparative Genomics Analysis of Streptomyces Species Reveals Their Adaptation to the Marine Environment and Their Diversity at the Genomic Level.</title>
        <authorList>
            <person name="Tian X."/>
            <person name="Zhang Z."/>
            <person name="Yang T."/>
            <person name="Chen M."/>
            <person name="Li J."/>
            <person name="Chen F."/>
            <person name="Yang J."/>
            <person name="Li W."/>
            <person name="Zhang B."/>
            <person name="Zhang Z."/>
            <person name="Wu J."/>
            <person name="Zhang C."/>
            <person name="Long L."/>
            <person name="Xiao J."/>
        </authorList>
    </citation>
    <scope>NUCLEOTIDE SEQUENCE [LARGE SCALE GENOMIC DNA]</scope>
    <source>
        <strain evidence="1 2">SCSIO M10372</strain>
    </source>
</reference>
<comment type="caution">
    <text evidence="1">The sequence shown here is derived from an EMBL/GenBank/DDBJ whole genome shotgun (WGS) entry which is preliminary data.</text>
</comment>
<keyword evidence="2" id="KW-1185">Reference proteome</keyword>
<protein>
    <submittedName>
        <fullName evidence="1">Uncharacterized protein</fullName>
    </submittedName>
</protein>
<sequence length="130" mass="14430">MSWGEGSMNWAELRDLIEHLPEDSATKAAAAGDVDGRRWTQGTYLQAATYNALLLMIRVLWAAHLKGEPPDMPPVESPTTEADERQAELEAAAVAYSEALLNQYSPGTTQTDQAEIDYWEQKLRELEPAP</sequence>
<dbReference type="Proteomes" id="UP000175971">
    <property type="component" value="Unassembled WGS sequence"/>
</dbReference>
<evidence type="ECO:0000313" key="1">
    <source>
        <dbReference type="EMBL" id="OEV16294.1"/>
    </source>
</evidence>
<name>A0A1E7LJG2_9ACTN</name>
<accession>A0A1E7LJG2</accession>
<dbReference type="RefSeq" id="WP_070203837.1">
    <property type="nucleotide sequence ID" value="NZ_LJGZ01000103.1"/>
</dbReference>
<gene>
    <name evidence="1" type="ORF">AN221_32295</name>
</gene>
<dbReference type="PATRIC" id="fig|518642.7.peg.2642"/>
<dbReference type="AlphaFoldDB" id="A0A1E7LJG2"/>